<proteinExistence type="predicted"/>
<gene>
    <name evidence="2" type="ORF">GY24_09825</name>
</gene>
<name>A0ABX5AUZ1_9MICO</name>
<reference evidence="2 3" key="1">
    <citation type="journal article" date="2008" name="Int. J. Syst. Evol. Microbiol.">
        <title>Leifsonia pindariensis sp. nov., isolated from the Pindari glacier of the Indian Himalayas, and emended description of the genus Leifsonia.</title>
        <authorList>
            <person name="Reddy G.S."/>
            <person name="Prabagaran S.R."/>
            <person name="Shivaji S."/>
        </authorList>
    </citation>
    <scope>NUCLEOTIDE SEQUENCE [LARGE SCALE GENOMIC DNA]</scope>
    <source>
        <strain evidence="2 3">PON 10</strain>
    </source>
</reference>
<dbReference type="RefSeq" id="WP_104475468.1">
    <property type="nucleotide sequence ID" value="NZ_MPZN01000028.1"/>
</dbReference>
<keyword evidence="3" id="KW-1185">Reference proteome</keyword>
<protein>
    <submittedName>
        <fullName evidence="2">Uncharacterized protein</fullName>
    </submittedName>
</protein>
<evidence type="ECO:0000256" key="1">
    <source>
        <dbReference type="SAM" id="Phobius"/>
    </source>
</evidence>
<organism evidence="2 3">
    <name type="scientific">Microterricola pindariensis</name>
    <dbReference type="NCBI Taxonomy" id="478010"/>
    <lineage>
        <taxon>Bacteria</taxon>
        <taxon>Bacillati</taxon>
        <taxon>Actinomycetota</taxon>
        <taxon>Actinomycetes</taxon>
        <taxon>Micrococcales</taxon>
        <taxon>Microbacteriaceae</taxon>
        <taxon>Microterricola</taxon>
    </lineage>
</organism>
<dbReference type="Proteomes" id="UP000237755">
    <property type="component" value="Unassembled WGS sequence"/>
</dbReference>
<sequence length="116" mass="12163">MTVTRRIRVWDVALSSVFILVLLVATGGSALVGLSLPMAAGGCGEGCSPEQMQLGYVVAVALPILLALVTIVTTIAFLRLRRVAYWVPLLGTVAVGLGLLIGSWISLSAVPRLLTF</sequence>
<comment type="caution">
    <text evidence="2">The sequence shown here is derived from an EMBL/GenBank/DDBJ whole genome shotgun (WGS) entry which is preliminary data.</text>
</comment>
<keyword evidence="1" id="KW-0812">Transmembrane</keyword>
<feature type="transmembrane region" description="Helical" evidence="1">
    <location>
        <begin position="12"/>
        <end position="34"/>
    </location>
</feature>
<keyword evidence="1" id="KW-1133">Transmembrane helix</keyword>
<dbReference type="EMBL" id="MPZN01000028">
    <property type="protein sequence ID" value="PPL18723.1"/>
    <property type="molecule type" value="Genomic_DNA"/>
</dbReference>
<feature type="transmembrane region" description="Helical" evidence="1">
    <location>
        <begin position="85"/>
        <end position="107"/>
    </location>
</feature>
<feature type="transmembrane region" description="Helical" evidence="1">
    <location>
        <begin position="54"/>
        <end position="78"/>
    </location>
</feature>
<keyword evidence="1" id="KW-0472">Membrane</keyword>
<evidence type="ECO:0000313" key="3">
    <source>
        <dbReference type="Proteomes" id="UP000237755"/>
    </source>
</evidence>
<accession>A0ABX5AUZ1</accession>
<evidence type="ECO:0000313" key="2">
    <source>
        <dbReference type="EMBL" id="PPL18723.1"/>
    </source>
</evidence>